<proteinExistence type="predicted"/>
<evidence type="ECO:0000313" key="2">
    <source>
        <dbReference type="Proteomes" id="UP000007967"/>
    </source>
</evidence>
<dbReference type="Proteomes" id="UP000007967">
    <property type="component" value="Chromosome"/>
</dbReference>
<accession>D2PR06</accession>
<reference evidence="1 2" key="2">
    <citation type="journal article" date="2010" name="Stand. Genomic Sci.">
        <title>Complete genome sequence of Kribbella flavida type strain (IFO 14399).</title>
        <authorList>
            <person name="Pukall R."/>
            <person name="Lapidus A."/>
            <person name="Glavina Del Rio T."/>
            <person name="Copeland A."/>
            <person name="Tice H."/>
            <person name="Cheng J.-F."/>
            <person name="Lucas S."/>
            <person name="Chen F."/>
            <person name="Nolan M."/>
            <person name="LaButti K."/>
            <person name="Pati A."/>
            <person name="Ivanova N."/>
            <person name="Mavrommatis K."/>
            <person name="Mikhailova N."/>
            <person name="Pitluck S."/>
            <person name="Bruce D."/>
            <person name="Goodwin L."/>
            <person name="Land M."/>
            <person name="Hauser L."/>
            <person name="Chang Y.-J."/>
            <person name="Jeffries C.D."/>
            <person name="Chen A."/>
            <person name="Palaniappan K."/>
            <person name="Chain P."/>
            <person name="Rohde M."/>
            <person name="Goeker M."/>
            <person name="Bristow J."/>
            <person name="Eisen J.A."/>
            <person name="Markowitz V."/>
            <person name="Hugenholtz P."/>
            <person name="Kyrpides N.C."/>
            <person name="Klenk H.-P."/>
            <person name="Brettin T."/>
        </authorList>
    </citation>
    <scope>NUCLEOTIDE SEQUENCE [LARGE SCALE GENOMIC DNA]</scope>
    <source>
        <strain evidence="2">DSM 17836 / JCM 10339 / NBRC 14399</strain>
    </source>
</reference>
<dbReference type="AlphaFoldDB" id="D2PR06"/>
<keyword evidence="2" id="KW-1185">Reference proteome</keyword>
<dbReference type="KEGG" id="kfl:Kfla_2052"/>
<dbReference type="EMBL" id="CP001736">
    <property type="protein sequence ID" value="ADB31139.1"/>
    <property type="molecule type" value="Genomic_DNA"/>
</dbReference>
<dbReference type="OrthoDB" id="5638848at2"/>
<reference evidence="2" key="1">
    <citation type="submission" date="2009-09" db="EMBL/GenBank/DDBJ databases">
        <title>The complete genome of Kribbella flavida DSM 17836.</title>
        <authorList>
            <consortium name="US DOE Joint Genome Institute (JGI-PGF)"/>
            <person name="Lucas S."/>
            <person name="Copeland A."/>
            <person name="Lapidus A."/>
            <person name="Glavina del Rio T."/>
            <person name="Dalin E."/>
            <person name="Tice H."/>
            <person name="Bruce D."/>
            <person name="Goodwin L."/>
            <person name="Pitluck S."/>
            <person name="Kyrpides N."/>
            <person name="Mavromatis K."/>
            <person name="Ivanova N."/>
            <person name="Saunders E."/>
            <person name="Brettin T."/>
            <person name="Detter J.C."/>
            <person name="Han C."/>
            <person name="Larimer F."/>
            <person name="Land M."/>
            <person name="Hauser L."/>
            <person name="Markowitz V."/>
            <person name="Cheng J.-F."/>
            <person name="Hugenholtz P."/>
            <person name="Woyke T."/>
            <person name="Wu D."/>
            <person name="Pukall R."/>
            <person name="Klenk H.-P."/>
            <person name="Eisen J.A."/>
        </authorList>
    </citation>
    <scope>NUCLEOTIDE SEQUENCE [LARGE SCALE GENOMIC DNA]</scope>
    <source>
        <strain evidence="2">DSM 17836 / JCM 10339 / NBRC 14399</strain>
    </source>
</reference>
<name>D2PR06_KRIFD</name>
<evidence type="ECO:0000313" key="1">
    <source>
        <dbReference type="EMBL" id="ADB31139.1"/>
    </source>
</evidence>
<protein>
    <submittedName>
        <fullName evidence="1">Uncharacterized protein</fullName>
    </submittedName>
</protein>
<dbReference type="RefSeq" id="WP_012919695.1">
    <property type="nucleotide sequence ID" value="NC_013729.1"/>
</dbReference>
<organism evidence="1 2">
    <name type="scientific">Kribbella flavida (strain DSM 17836 / JCM 10339 / NBRC 14399)</name>
    <dbReference type="NCBI Taxonomy" id="479435"/>
    <lineage>
        <taxon>Bacteria</taxon>
        <taxon>Bacillati</taxon>
        <taxon>Actinomycetota</taxon>
        <taxon>Actinomycetes</taxon>
        <taxon>Propionibacteriales</taxon>
        <taxon>Kribbellaceae</taxon>
        <taxon>Kribbella</taxon>
    </lineage>
</organism>
<dbReference type="HOGENOM" id="CLU_1624944_0_0_11"/>
<gene>
    <name evidence="1" type="ordered locus">Kfla_2052</name>
</gene>
<sequence>MAKLEALLRDLGNALGVSLEQDFDRGVEQDRAAIGGHLPPWKEEWLTVEVIADWLDAATAVVADSRRLVRAACGGHLPPIEFIAPAGEAGKISHREIALDEIDGVVEACRVSRQRGDDLLSALGLRLAGGATIAGFQAIAFTLYRHALALGGPEDARPGMSIF</sequence>